<feature type="region of interest" description="Disordered" evidence="1">
    <location>
        <begin position="99"/>
        <end position="120"/>
    </location>
</feature>
<feature type="compositionally biased region" description="Gly residues" evidence="1">
    <location>
        <begin position="105"/>
        <end position="114"/>
    </location>
</feature>
<name>A0ABQ2TF23_STREZ</name>
<evidence type="ECO:0000313" key="2">
    <source>
        <dbReference type="EMBL" id="GGS62885.1"/>
    </source>
</evidence>
<sequence length="149" mass="15566">MAQAQRAGEGFAAQDARQEARREGVSRSHRFHHACAQRGDGGRALGCEGRRRPGSVLDDDDPRNGQQMPHVVGGEGASPQPLCLVQADEDDVRLVRQSPEDRCGDVGGPQGGSYGVPSGVSRQMPVSAAAIQWPGRPATGATAPSAYAP</sequence>
<dbReference type="Proteomes" id="UP000597853">
    <property type="component" value="Unassembled WGS sequence"/>
</dbReference>
<feature type="region of interest" description="Disordered" evidence="1">
    <location>
        <begin position="1"/>
        <end position="81"/>
    </location>
</feature>
<proteinExistence type="predicted"/>
<accession>A0ABQ2TF23</accession>
<keyword evidence="3" id="KW-1185">Reference proteome</keyword>
<dbReference type="EMBL" id="BMTX01000017">
    <property type="protein sequence ID" value="GGS62885.1"/>
    <property type="molecule type" value="Genomic_DNA"/>
</dbReference>
<evidence type="ECO:0000256" key="1">
    <source>
        <dbReference type="SAM" id="MobiDB-lite"/>
    </source>
</evidence>
<comment type="caution">
    <text evidence="2">The sequence shown here is derived from an EMBL/GenBank/DDBJ whole genome shotgun (WGS) entry which is preliminary data.</text>
</comment>
<reference evidence="3" key="1">
    <citation type="journal article" date="2019" name="Int. J. Syst. Evol. Microbiol.">
        <title>The Global Catalogue of Microorganisms (GCM) 10K type strain sequencing project: providing services to taxonomists for standard genome sequencing and annotation.</title>
        <authorList>
            <consortium name="The Broad Institute Genomics Platform"/>
            <consortium name="The Broad Institute Genome Sequencing Center for Infectious Disease"/>
            <person name="Wu L."/>
            <person name="Ma J."/>
        </authorList>
    </citation>
    <scope>NUCLEOTIDE SEQUENCE [LARGE SCALE GENOMIC DNA]</scope>
    <source>
        <strain evidence="3">JCM 4416</strain>
    </source>
</reference>
<evidence type="ECO:0000313" key="3">
    <source>
        <dbReference type="Proteomes" id="UP000597853"/>
    </source>
</evidence>
<feature type="compositionally biased region" description="Basic and acidic residues" evidence="1">
    <location>
        <begin position="16"/>
        <end position="26"/>
    </location>
</feature>
<organism evidence="2 3">
    <name type="scientific">Streptomyces pseudogriseolus</name>
    <name type="common">Streptomyces gancidicus</name>
    <name type="synonym">Streptomyces rubiginosus</name>
    <dbReference type="NCBI Taxonomy" id="36817"/>
    <lineage>
        <taxon>Bacteria</taxon>
        <taxon>Bacillati</taxon>
        <taxon>Actinomycetota</taxon>
        <taxon>Actinomycetes</taxon>
        <taxon>Kitasatosporales</taxon>
        <taxon>Streptomycetaceae</taxon>
        <taxon>Streptomyces</taxon>
        <taxon>Streptomyces pseudogriseolus group</taxon>
    </lineage>
</organism>
<protein>
    <submittedName>
        <fullName evidence="2">Uncharacterized protein</fullName>
    </submittedName>
</protein>
<gene>
    <name evidence="2" type="ORF">GCM10010285_47870</name>
</gene>